<dbReference type="Proteomes" id="UP000295325">
    <property type="component" value="Unassembled WGS sequence"/>
</dbReference>
<accession>A0A4R7KUW2</accession>
<reference evidence="1 2" key="1">
    <citation type="submission" date="2019-03" db="EMBL/GenBank/DDBJ databases">
        <title>Genomic Encyclopedia of Type Strains, Phase IV (KMG-IV): sequencing the most valuable type-strain genomes for metagenomic binning, comparative biology and taxonomic classification.</title>
        <authorList>
            <person name="Goeker M."/>
        </authorList>
    </citation>
    <scope>NUCLEOTIDE SEQUENCE [LARGE SCALE GENOMIC DNA]</scope>
    <source>
        <strain evidence="1 2">DSM 24455</strain>
    </source>
</reference>
<proteinExistence type="predicted"/>
<dbReference type="GO" id="GO:0042262">
    <property type="term" value="P:DNA protection"/>
    <property type="evidence" value="ECO:0007669"/>
    <property type="project" value="InterPro"/>
</dbReference>
<dbReference type="EMBL" id="SOAZ01000002">
    <property type="protein sequence ID" value="TDT63392.1"/>
    <property type="molecule type" value="Genomic_DNA"/>
</dbReference>
<organism evidence="1 2">
    <name type="scientific">Fonticella tunisiensis</name>
    <dbReference type="NCBI Taxonomy" id="1096341"/>
    <lineage>
        <taxon>Bacteria</taxon>
        <taxon>Bacillati</taxon>
        <taxon>Bacillota</taxon>
        <taxon>Clostridia</taxon>
        <taxon>Eubacteriales</taxon>
        <taxon>Clostridiaceae</taxon>
        <taxon>Fonticella</taxon>
    </lineage>
</organism>
<protein>
    <submittedName>
        <fullName evidence="1">Gam-like protein</fullName>
    </submittedName>
</protein>
<gene>
    <name evidence="1" type="ORF">EDD71_102154</name>
</gene>
<keyword evidence="2" id="KW-1185">Reference proteome</keyword>
<dbReference type="Pfam" id="PF07352">
    <property type="entry name" value="Phage_Mu_Gam"/>
    <property type="match status" value="1"/>
</dbReference>
<evidence type="ECO:0000313" key="2">
    <source>
        <dbReference type="Proteomes" id="UP000295325"/>
    </source>
</evidence>
<name>A0A4R7KUW2_9CLOT</name>
<evidence type="ECO:0000313" key="1">
    <source>
        <dbReference type="EMBL" id="TDT63392.1"/>
    </source>
</evidence>
<dbReference type="GO" id="GO:0003690">
    <property type="term" value="F:double-stranded DNA binding"/>
    <property type="evidence" value="ECO:0007669"/>
    <property type="project" value="InterPro"/>
</dbReference>
<dbReference type="SUPFAM" id="SSF161266">
    <property type="entry name" value="Gam-like"/>
    <property type="match status" value="1"/>
</dbReference>
<sequence length="179" mass="21092">MDLRLSDVFLPVEETEQEGFRVDDDLKADWCLDKIREANAEYNRFEMVVNAKIEQLQQALKKAQEKRDREVGFFEGKLREYFETVKAKETKTQKSYSLPSGKLVLKYQQPEFKRDEDTLLNWVENNKPQFIKIKKSVDWSNLKKNVKVVNDLIIDSQTGEIIEGVTIEEREPKFVVEVE</sequence>
<dbReference type="InterPro" id="IPR009951">
    <property type="entry name" value="Host-nuc_inhib_Gam"/>
</dbReference>
<comment type="caution">
    <text evidence="1">The sequence shown here is derived from an EMBL/GenBank/DDBJ whole genome shotgun (WGS) entry which is preliminary data.</text>
</comment>
<dbReference type="RefSeq" id="WP_133627043.1">
    <property type="nucleotide sequence ID" value="NZ_SOAZ01000002.1"/>
</dbReference>
<dbReference type="OrthoDB" id="1954972at2"/>
<dbReference type="AlphaFoldDB" id="A0A4R7KUW2"/>